<dbReference type="Proteomes" id="UP001177021">
    <property type="component" value="Unassembled WGS sequence"/>
</dbReference>
<sequence>MTFAERTSYLSKGFLDTFLHKSIGKCSNLSNIITKIGHLSIICAQCVGRRLIDSIYDLEVNVADPEAWIFRSL</sequence>
<keyword evidence="2" id="KW-1185">Reference proteome</keyword>
<proteinExistence type="predicted"/>
<organism evidence="1 2">
    <name type="scientific">Trifolium pratense</name>
    <name type="common">Red clover</name>
    <dbReference type="NCBI Taxonomy" id="57577"/>
    <lineage>
        <taxon>Eukaryota</taxon>
        <taxon>Viridiplantae</taxon>
        <taxon>Streptophyta</taxon>
        <taxon>Embryophyta</taxon>
        <taxon>Tracheophyta</taxon>
        <taxon>Spermatophyta</taxon>
        <taxon>Magnoliopsida</taxon>
        <taxon>eudicotyledons</taxon>
        <taxon>Gunneridae</taxon>
        <taxon>Pentapetalae</taxon>
        <taxon>rosids</taxon>
        <taxon>fabids</taxon>
        <taxon>Fabales</taxon>
        <taxon>Fabaceae</taxon>
        <taxon>Papilionoideae</taxon>
        <taxon>50 kb inversion clade</taxon>
        <taxon>NPAAA clade</taxon>
        <taxon>Hologalegina</taxon>
        <taxon>IRL clade</taxon>
        <taxon>Trifolieae</taxon>
        <taxon>Trifolium</taxon>
    </lineage>
</organism>
<gene>
    <name evidence="1" type="ORF">MILVUS5_LOCUS12709</name>
</gene>
<protein>
    <submittedName>
        <fullName evidence="1">Uncharacterized protein</fullName>
    </submittedName>
</protein>
<evidence type="ECO:0000313" key="1">
    <source>
        <dbReference type="EMBL" id="CAJ2643486.1"/>
    </source>
</evidence>
<name>A0ACB0JI05_TRIPR</name>
<evidence type="ECO:0000313" key="2">
    <source>
        <dbReference type="Proteomes" id="UP001177021"/>
    </source>
</evidence>
<dbReference type="EMBL" id="CASHSV030000034">
    <property type="protein sequence ID" value="CAJ2643486.1"/>
    <property type="molecule type" value="Genomic_DNA"/>
</dbReference>
<comment type="caution">
    <text evidence="1">The sequence shown here is derived from an EMBL/GenBank/DDBJ whole genome shotgun (WGS) entry which is preliminary data.</text>
</comment>
<accession>A0ACB0JI05</accession>
<reference evidence="1" key="1">
    <citation type="submission" date="2023-10" db="EMBL/GenBank/DDBJ databases">
        <authorList>
            <person name="Rodriguez Cubillos JULIANA M."/>
            <person name="De Vega J."/>
        </authorList>
    </citation>
    <scope>NUCLEOTIDE SEQUENCE</scope>
</reference>